<keyword evidence="7" id="KW-0521">NADP</keyword>
<dbReference type="NCBIfam" id="TIGR00737">
    <property type="entry name" value="nifR3_yhdG"/>
    <property type="match status" value="1"/>
</dbReference>
<comment type="function">
    <text evidence="2 12">Catalyzes the synthesis of 5,6-dihydrouridine (D), a modified base found in the D-loop of most tRNAs, via the reduction of the C5-C6 double bond in target uridines.</text>
</comment>
<sequence>MQSLYRPVDIGSLRIAGNLFLAPVAGYSDRAFRSVCRLGGADFAYTEMVSAEALVRGSDKTEAIMKRAPNESSYAVQIFGGDAAVVAQAARLVYERVKPELIDINAGCPVPKIIKSGAGSFLTRYPEKLYEIVRAAVEAVPIPVTVKIRSGWDAEHLTWHEASCAACEAGAAALTVHGRTRAQGYEGKADKSVIASCVRLLEGKIPVFASGDIFSPEDARAAFEQTGCAAVMFARGAMGHPFIFRQTRDFLQTGSYEPVPLQERLKAAFSELELLCADKGEDVACREMRKRFCAYIKGFEGSAQYRKQVVSAQTADDYREIFQALIVKTE</sequence>
<evidence type="ECO:0000256" key="8">
    <source>
        <dbReference type="ARBA" id="ARBA00022884"/>
    </source>
</evidence>
<dbReference type="PANTHER" id="PTHR45846">
    <property type="entry name" value="TRNA-DIHYDROURIDINE(47) SYNTHASE [NAD(P)(+)]-LIKE"/>
    <property type="match status" value="1"/>
</dbReference>
<keyword evidence="4 12" id="KW-0285">Flavoprotein</keyword>
<dbReference type="PATRIC" id="fig|1125699.3.peg.267"/>
<dbReference type="InterPro" id="IPR035587">
    <property type="entry name" value="DUS-like_FMN-bd"/>
</dbReference>
<dbReference type="SUPFAM" id="SSF51395">
    <property type="entry name" value="FMN-linked oxidoreductases"/>
    <property type="match status" value="1"/>
</dbReference>
<evidence type="ECO:0000256" key="12">
    <source>
        <dbReference type="PIRNR" id="PIRNR006621"/>
    </source>
</evidence>
<evidence type="ECO:0000256" key="1">
    <source>
        <dbReference type="ARBA" id="ARBA00001917"/>
    </source>
</evidence>
<keyword evidence="5 12" id="KW-0288">FMN</keyword>
<evidence type="ECO:0000256" key="13">
    <source>
        <dbReference type="PIRSR" id="PIRSR006621-1"/>
    </source>
</evidence>
<dbReference type="RefSeq" id="WP_016524565.1">
    <property type="nucleotide sequence ID" value="NZ_KE332518.1"/>
</dbReference>
<comment type="caution">
    <text evidence="16">The sequence shown here is derived from an EMBL/GenBank/DDBJ whole genome shotgun (WGS) entry which is preliminary data.</text>
</comment>
<evidence type="ECO:0000313" key="16">
    <source>
        <dbReference type="EMBL" id="EPF32268.1"/>
    </source>
</evidence>
<dbReference type="EMBL" id="ATFF01000002">
    <property type="protein sequence ID" value="EPF32268.1"/>
    <property type="molecule type" value="Genomic_DNA"/>
</dbReference>
<evidence type="ECO:0000256" key="14">
    <source>
        <dbReference type="PIRSR" id="PIRSR006621-2"/>
    </source>
</evidence>
<dbReference type="CDD" id="cd02801">
    <property type="entry name" value="DUS_like_FMN"/>
    <property type="match status" value="1"/>
</dbReference>
<dbReference type="GO" id="GO:0050660">
    <property type="term" value="F:flavin adenine dinucleotide binding"/>
    <property type="evidence" value="ECO:0007669"/>
    <property type="project" value="InterPro"/>
</dbReference>
<feature type="binding site" evidence="14">
    <location>
        <position position="77"/>
    </location>
    <ligand>
        <name>FMN</name>
        <dbReference type="ChEBI" id="CHEBI:58210"/>
    </ligand>
</feature>
<feature type="active site" description="Proton donor" evidence="13">
    <location>
        <position position="108"/>
    </location>
</feature>
<dbReference type="InterPro" id="IPR013785">
    <property type="entry name" value="Aldolase_TIM"/>
</dbReference>
<evidence type="ECO:0000256" key="7">
    <source>
        <dbReference type="ARBA" id="ARBA00022857"/>
    </source>
</evidence>
<keyword evidence="9 12" id="KW-0560">Oxidoreductase</keyword>
<feature type="binding site" evidence="14">
    <location>
        <begin position="234"/>
        <end position="235"/>
    </location>
    <ligand>
        <name>FMN</name>
        <dbReference type="ChEBI" id="CHEBI:58210"/>
    </ligand>
</feature>
<dbReference type="AlphaFoldDB" id="S3K218"/>
<protein>
    <recommendedName>
        <fullName evidence="12">tRNA-dihydrouridine synthase</fullName>
        <ecNumber evidence="12">1.3.1.-</ecNumber>
    </recommendedName>
</protein>
<comment type="catalytic activity">
    <reaction evidence="11">
        <text>a 5,6-dihydrouridine in tRNA + NAD(+) = a uridine in tRNA + NADH + H(+)</text>
        <dbReference type="Rhea" id="RHEA:54452"/>
        <dbReference type="Rhea" id="RHEA-COMP:13339"/>
        <dbReference type="Rhea" id="RHEA-COMP:13887"/>
        <dbReference type="ChEBI" id="CHEBI:15378"/>
        <dbReference type="ChEBI" id="CHEBI:57540"/>
        <dbReference type="ChEBI" id="CHEBI:57945"/>
        <dbReference type="ChEBI" id="CHEBI:65315"/>
        <dbReference type="ChEBI" id="CHEBI:74443"/>
    </reaction>
</comment>
<name>S3K218_TREMA</name>
<dbReference type="Proteomes" id="UP000014541">
    <property type="component" value="Unassembled WGS sequence"/>
</dbReference>
<dbReference type="InterPro" id="IPR001269">
    <property type="entry name" value="DUS_fam"/>
</dbReference>
<evidence type="ECO:0000256" key="6">
    <source>
        <dbReference type="ARBA" id="ARBA00022694"/>
    </source>
</evidence>
<organism evidence="16 17">
    <name type="scientific">Treponema maltophilum ATCC 51939</name>
    <dbReference type="NCBI Taxonomy" id="1125699"/>
    <lineage>
        <taxon>Bacteria</taxon>
        <taxon>Pseudomonadati</taxon>
        <taxon>Spirochaetota</taxon>
        <taxon>Spirochaetia</taxon>
        <taxon>Spirochaetales</taxon>
        <taxon>Treponemataceae</taxon>
        <taxon>Treponema</taxon>
    </lineage>
</organism>
<dbReference type="EC" id="1.3.1.-" evidence="12"/>
<dbReference type="GO" id="GO:0017150">
    <property type="term" value="F:tRNA dihydrouridine synthase activity"/>
    <property type="evidence" value="ECO:0007669"/>
    <property type="project" value="InterPro"/>
</dbReference>
<dbReference type="InterPro" id="IPR004652">
    <property type="entry name" value="DusB-like"/>
</dbReference>
<proteinExistence type="inferred from homology"/>
<dbReference type="HOGENOM" id="CLU_013299_0_3_12"/>
<reference evidence="16 17" key="1">
    <citation type="submission" date="2013-04" db="EMBL/GenBank/DDBJ databases">
        <title>The Genome Sequence of Treponema maltophilum ATCC 51939.</title>
        <authorList>
            <consortium name="The Broad Institute Genomics Platform"/>
            <person name="Earl A."/>
            <person name="Ward D."/>
            <person name="Feldgarden M."/>
            <person name="Gevers D."/>
            <person name="Leonetti C."/>
            <person name="Blanton J.M."/>
            <person name="Dewhirst F.E."/>
            <person name="Izard J."/>
            <person name="Walker B."/>
            <person name="Young S."/>
            <person name="Zeng Q."/>
            <person name="Gargeya S."/>
            <person name="Fitzgerald M."/>
            <person name="Haas B."/>
            <person name="Abouelleil A."/>
            <person name="Allen A.W."/>
            <person name="Alvarado L."/>
            <person name="Arachchi H.M."/>
            <person name="Berlin A.M."/>
            <person name="Chapman S.B."/>
            <person name="Gainer-Dewar J."/>
            <person name="Goldberg J."/>
            <person name="Griggs A."/>
            <person name="Gujja S."/>
            <person name="Hansen M."/>
            <person name="Howarth C."/>
            <person name="Imamovic A."/>
            <person name="Ireland A."/>
            <person name="Larimer J."/>
            <person name="McCowan C."/>
            <person name="Murphy C."/>
            <person name="Pearson M."/>
            <person name="Poon T.W."/>
            <person name="Priest M."/>
            <person name="Roberts A."/>
            <person name="Saif S."/>
            <person name="Shea T."/>
            <person name="Sisk P."/>
            <person name="Sykes S."/>
            <person name="Wortman J."/>
            <person name="Nusbaum C."/>
            <person name="Birren B."/>
        </authorList>
    </citation>
    <scope>NUCLEOTIDE SEQUENCE [LARGE SCALE GENOMIC DNA]</scope>
    <source>
        <strain evidence="16 17">ATCC 51939</strain>
    </source>
</reference>
<dbReference type="InterPro" id="IPR018517">
    <property type="entry name" value="tRNA_hU_synthase_CS"/>
</dbReference>
<evidence type="ECO:0000256" key="4">
    <source>
        <dbReference type="ARBA" id="ARBA00022630"/>
    </source>
</evidence>
<evidence type="ECO:0000256" key="2">
    <source>
        <dbReference type="ARBA" id="ARBA00002790"/>
    </source>
</evidence>
<keyword evidence="3" id="KW-0820">tRNA-binding</keyword>
<dbReference type="STRING" id="1125699.HMPREF9194_00263"/>
<keyword evidence="6 12" id="KW-0819">tRNA processing</keyword>
<dbReference type="PROSITE" id="PS01136">
    <property type="entry name" value="UPF0034"/>
    <property type="match status" value="1"/>
</dbReference>
<evidence type="ECO:0000256" key="10">
    <source>
        <dbReference type="ARBA" id="ARBA00048205"/>
    </source>
</evidence>
<evidence type="ECO:0000313" key="17">
    <source>
        <dbReference type="Proteomes" id="UP000014541"/>
    </source>
</evidence>
<comment type="similarity">
    <text evidence="12">Belongs to the dus family.</text>
</comment>
<evidence type="ECO:0000259" key="15">
    <source>
        <dbReference type="Pfam" id="PF01207"/>
    </source>
</evidence>
<dbReference type="InterPro" id="IPR024036">
    <property type="entry name" value="tRNA-dHydroUridine_Synthase_C"/>
</dbReference>
<evidence type="ECO:0000256" key="3">
    <source>
        <dbReference type="ARBA" id="ARBA00022555"/>
    </source>
</evidence>
<evidence type="ECO:0000256" key="11">
    <source>
        <dbReference type="ARBA" id="ARBA00048802"/>
    </source>
</evidence>
<keyword evidence="17" id="KW-1185">Reference proteome</keyword>
<accession>S3K218</accession>
<dbReference type="PANTHER" id="PTHR45846:SF1">
    <property type="entry name" value="TRNA-DIHYDROURIDINE(47) SYNTHASE [NAD(P)(+)]-LIKE"/>
    <property type="match status" value="1"/>
</dbReference>
<dbReference type="Pfam" id="PF01207">
    <property type="entry name" value="Dus"/>
    <property type="match status" value="1"/>
</dbReference>
<keyword evidence="8" id="KW-0694">RNA-binding</keyword>
<feature type="domain" description="DUS-like FMN-binding" evidence="15">
    <location>
        <begin position="21"/>
        <end position="317"/>
    </location>
</feature>
<keyword evidence="14" id="KW-0547">Nucleotide-binding</keyword>
<dbReference type="OrthoDB" id="9764501at2"/>
<feature type="binding site" evidence="14">
    <location>
        <position position="147"/>
    </location>
    <ligand>
        <name>FMN</name>
        <dbReference type="ChEBI" id="CHEBI:58210"/>
    </ligand>
</feature>
<comment type="cofactor">
    <cofactor evidence="1 12 14">
        <name>FMN</name>
        <dbReference type="ChEBI" id="CHEBI:58210"/>
    </cofactor>
</comment>
<evidence type="ECO:0000256" key="9">
    <source>
        <dbReference type="ARBA" id="ARBA00023002"/>
    </source>
</evidence>
<dbReference type="Gene3D" id="1.10.1200.80">
    <property type="entry name" value="Putative flavin oxidoreducatase, domain 2"/>
    <property type="match status" value="1"/>
</dbReference>
<dbReference type="PIRSF" id="PIRSF006621">
    <property type="entry name" value="Dus"/>
    <property type="match status" value="1"/>
</dbReference>
<evidence type="ECO:0000256" key="5">
    <source>
        <dbReference type="ARBA" id="ARBA00022643"/>
    </source>
</evidence>
<gene>
    <name evidence="16" type="ORF">HMPREF9194_00263</name>
</gene>
<dbReference type="GO" id="GO:0000049">
    <property type="term" value="F:tRNA binding"/>
    <property type="evidence" value="ECO:0007669"/>
    <property type="project" value="UniProtKB-KW"/>
</dbReference>
<dbReference type="eggNOG" id="COG0042">
    <property type="taxonomic scope" value="Bacteria"/>
</dbReference>
<dbReference type="Gene3D" id="3.20.20.70">
    <property type="entry name" value="Aldolase class I"/>
    <property type="match status" value="1"/>
</dbReference>
<comment type="catalytic activity">
    <reaction evidence="10">
        <text>a 5,6-dihydrouridine in tRNA + NADP(+) = a uridine in tRNA + NADPH + H(+)</text>
        <dbReference type="Rhea" id="RHEA:23624"/>
        <dbReference type="Rhea" id="RHEA-COMP:13339"/>
        <dbReference type="Rhea" id="RHEA-COMP:13887"/>
        <dbReference type="ChEBI" id="CHEBI:15378"/>
        <dbReference type="ChEBI" id="CHEBI:57783"/>
        <dbReference type="ChEBI" id="CHEBI:58349"/>
        <dbReference type="ChEBI" id="CHEBI:65315"/>
        <dbReference type="ChEBI" id="CHEBI:74443"/>
    </reaction>
</comment>
<feature type="binding site" evidence="14">
    <location>
        <position position="177"/>
    </location>
    <ligand>
        <name>FMN</name>
        <dbReference type="ChEBI" id="CHEBI:58210"/>
    </ligand>
</feature>